<dbReference type="Gene3D" id="3.90.1110.10">
    <property type="entry name" value="RNA polymerase Rpb2, domain 2"/>
    <property type="match status" value="2"/>
</dbReference>
<keyword evidence="21" id="KW-1185">Reference proteome</keyword>
<keyword evidence="8" id="KW-0862">Zinc</keyword>
<dbReference type="GO" id="GO:0003677">
    <property type="term" value="F:DNA binding"/>
    <property type="evidence" value="ECO:0007669"/>
    <property type="project" value="InterPro"/>
</dbReference>
<dbReference type="FunFam" id="3.90.1110.10:FF:000007">
    <property type="entry name" value="DNA-directed RNA polymerase subunit beta"/>
    <property type="match status" value="1"/>
</dbReference>
<feature type="domain" description="DNA-directed RNA polymerase subunit 2 hybrid-binding" evidence="14">
    <location>
        <begin position="634"/>
        <end position="902"/>
    </location>
</feature>
<dbReference type="Gene3D" id="3.90.1070.20">
    <property type="match status" value="1"/>
</dbReference>
<dbReference type="PANTHER" id="PTHR20856">
    <property type="entry name" value="DNA-DIRECTED RNA POLYMERASE I SUBUNIT 2"/>
    <property type="match status" value="1"/>
</dbReference>
<feature type="domain" description="DNA-directed RNA polymerase I subunit RPA2" evidence="19">
    <location>
        <begin position="1321"/>
        <end position="1358"/>
    </location>
</feature>
<dbReference type="EnsemblPlants" id="OPUNC10G12900.1">
    <property type="protein sequence ID" value="OPUNC10G12900.1"/>
    <property type="gene ID" value="OPUNC10G12900"/>
</dbReference>
<evidence type="ECO:0000256" key="1">
    <source>
        <dbReference type="ARBA" id="ARBA00004123"/>
    </source>
</evidence>
<evidence type="ECO:0000259" key="17">
    <source>
        <dbReference type="Pfam" id="PF04563"/>
    </source>
</evidence>
<evidence type="ECO:0000259" key="14">
    <source>
        <dbReference type="Pfam" id="PF00562"/>
    </source>
</evidence>
<dbReference type="InterPro" id="IPR015712">
    <property type="entry name" value="DNA-dir_RNA_pol_su2"/>
</dbReference>
<dbReference type="InterPro" id="IPR007121">
    <property type="entry name" value="RNA_pol_bsu_CS"/>
</dbReference>
<proteinExistence type="inferred from homology"/>
<dbReference type="GO" id="GO:0000428">
    <property type="term" value="C:DNA-directed RNA polymerase complex"/>
    <property type="evidence" value="ECO:0007669"/>
    <property type="project" value="UniProtKB-KW"/>
</dbReference>
<keyword evidence="6" id="KW-0479">Metal-binding</keyword>
<dbReference type="InterPro" id="IPR007120">
    <property type="entry name" value="DNA-dir_RNAP_su2_dom"/>
</dbReference>
<reference evidence="20" key="1">
    <citation type="submission" date="2015-04" db="UniProtKB">
        <authorList>
            <consortium name="EnsemblPlants"/>
        </authorList>
    </citation>
    <scope>IDENTIFICATION</scope>
</reference>
<dbReference type="Pfam" id="PF00562">
    <property type="entry name" value="RNA_pol_Rpb2_6"/>
    <property type="match status" value="2"/>
</dbReference>
<dbReference type="SUPFAM" id="SSF64484">
    <property type="entry name" value="beta and beta-prime subunits of DNA dependent RNA-polymerase"/>
    <property type="match status" value="2"/>
</dbReference>
<dbReference type="InterPro" id="IPR014724">
    <property type="entry name" value="RNA_pol_RPB2_OB-fold"/>
</dbReference>
<dbReference type="FunFam" id="2.40.270.10:FF:000011">
    <property type="entry name" value="DNA-directed RNA polymerase subunit beta"/>
    <property type="match status" value="1"/>
</dbReference>
<evidence type="ECO:0000256" key="11">
    <source>
        <dbReference type="ARBA" id="ARBA00048552"/>
    </source>
</evidence>
<dbReference type="Gene3D" id="2.40.270.10">
    <property type="entry name" value="DNA-directed RNA polymerase, subunit 2, domain 6"/>
    <property type="match status" value="3"/>
</dbReference>
<keyword evidence="9 12" id="KW-0804">Transcription</keyword>
<evidence type="ECO:0000259" key="16">
    <source>
        <dbReference type="Pfam" id="PF04561"/>
    </source>
</evidence>
<dbReference type="InterPro" id="IPR007642">
    <property type="entry name" value="RNA_pol_Rpb2_2"/>
</dbReference>
<feature type="region of interest" description="Disordered" evidence="13">
    <location>
        <begin position="1"/>
        <end position="20"/>
    </location>
</feature>
<comment type="similarity">
    <text evidence="2 12">Belongs to the RNA polymerase beta chain family.</text>
</comment>
<keyword evidence="7" id="KW-0863">Zinc-finger</keyword>
<evidence type="ECO:0000256" key="4">
    <source>
        <dbReference type="ARBA" id="ARBA00022679"/>
    </source>
</evidence>
<dbReference type="Pfam" id="PF06883">
    <property type="entry name" value="RNA_pol_Rpa2_4"/>
    <property type="match status" value="2"/>
</dbReference>
<feature type="compositionally biased region" description="Low complexity" evidence="13">
    <location>
        <begin position="1"/>
        <end position="12"/>
    </location>
</feature>
<comment type="function">
    <text evidence="12">DNA-dependent RNA polymerase catalyzes the transcription of DNA into RNA using the four ribonucleoside triphosphates as substrates.</text>
</comment>
<dbReference type="GO" id="GO:0006351">
    <property type="term" value="P:DNA-templated transcription"/>
    <property type="evidence" value="ECO:0007669"/>
    <property type="project" value="InterPro"/>
</dbReference>
<dbReference type="STRING" id="4537.A0A0E0M978"/>
<sequence>MAAGNSPSGAAKAKAKESASKEDQYAALRELYRPHIDSFDYFIDEGLDKMLQSIRPVEITKGHLFPPKRDGRLDAPLYPQECRQARTTYHGEFKVDAFIQCNDGPAVRQTFNFGYLPIMLMSKLCHLRGADSEKLIFHGEEATEMGGYFICGGMERLPMGLIRGSFVNRGAGYTDKAVIIRCVQVDQSSVTIKLYYLLNGSARLGFWLGGREFLLPVGIVLKALIDTSDREIFTSLTCCYSDHYERGKGVVSTQLIGERAQIILDEVRDLSLFTRTECLLHIGKYFRSVMEGFEEDEFETVAEAVLKDYIFVHLQNNHDKFNLLIFMLQKLYALVDQTASPDNADALQYQEVLLPGHLITIFLKDRLQDWLRKSKRLIVEEATKNKSFDLNDSQEVRKFLSKTSAYVGKAIQSMIKVGKVNSQSGLDLPQRDGMTIHAERLNFHRYISHFRSWGFLCPVHTPDGEPCGLLNHMTSTCRISSFYNSEGATKDFQKIKMSLIARLVGAGMAQLLPRIERTGPPEVLHVHLDGCIVGSIASAKIEEVIPEDLEVGYVPLSHGGAYPGLYLFTNPARFLRPVRSLLGLSDGGPNIELIGPFEQAFMEIQCPDGGDGGRNKLFPATHEEVHPTAILSVVANLTPWSDHNQSPRNMYQCQMAKQTMGFCGQALKFRTDVKAFHLQTPQTPIVRTATYSKYCMDEFPSGTNAIVAVLSYTGYDMEDAMILNKSAVDRGMFRGHIFQTECIDLSAKSRDNVTEFFCNSNLSGDTTGAIESDGLPRIGEKIFPNEQYYSVCDNLTGTVRPIKLKGSEPAAIDYVAVNGTNFKDRLQKANIRLRRVRNPIIGDKFSSRHGQKGVCSQLWPDIDMPFSANTGMRPDLIINPHAFPSRMTIAMLLESVAAKLYRPHIDSFDYFIDEGLDKMLQSIRPVDDHRHLFPPKRDGRLDAPLYPQEAGEDNSKLCHLRGADSEKLIFHGEEATEMGGYFICGGMERLPMGLIRGSFVNRGAGYTDKAVIIRCVQVDQSSVTIKLYYLLNGSARLGFWLGGREFLLPVGIVLKALIDTSDREIFTSLTCCYSDHYERGKGVVSTQLIGERAQIILDEVRDLSLFTRTECLLHIGKYFRSVMEGFEEDEFETKLYALVDQTASPDNADALQYQEVLLPGHLITIFLKDRLQDWLRKSKRLIVEEATKNKSFDLNDSQEVRKFLSKTSAYVGKAIQSMIKVGKVNSQSGLDLPQRDGMTIHAERLNFHRYISHFRSVHRGISSFYNSEGATKDFQKIKMSLIARLVGAGMAQLLPRIERTGPPEVLHVHLDGCIVGSIASAKIEEVIPEDLEVGYVPLSHGGAYPGLYLFTNPARFLRPVRSLLGLSDGGPNIELIGPFEQAFMEIQCPDGGDGGRNKLFPATHEEVHPTAILSVVANLTPWSDHNQSPRNMYQCQMAKQTMGFCGQALKFRTDVKAFHLQTPQTPIVRTATYSKYCMDEFPSGTNAIVAVLSYTGYDMEDAMILNKSAVDRGMFRGHIFQTECIDLSAKSRDNVTEFFCNSNLSGDTTGAIESDGLPRIGEKIFPNEQYYSVCDNLTGTVRPIKLKGSEPAAIDYVAVNGTNFKDRLQKANIRLRRVRNPIIGDKFSSRHGQKGVCSQLWPDIDMPFSANTGMRPDLIINPHAFPSRMTIAMLLESVAAKAGSLKGKFIDATPFASSVKERSNSIVDELGPMLASYGFNYHGTEVLYSGVFGTEMKCEIFIGPVYYQRLRHMVSDKFQVRTTGKIDQTTRQPIGGRKYGGGIRFGEMERDALLAHGASYLLHDRLHSCSDYHIADVCSICGSLLTATVIKSESQKKAKRDMLGLPTVKPPKNFACQACKTSKGMETVAMPYVFRYLASELAAMNIKLELRLSNRTELPTTTSEES</sequence>
<dbReference type="Pfam" id="PF04560">
    <property type="entry name" value="RNA_pol_Rpb2_7"/>
    <property type="match status" value="1"/>
</dbReference>
<dbReference type="PROSITE" id="PS01166">
    <property type="entry name" value="RNA_POL_BETA"/>
    <property type="match status" value="2"/>
</dbReference>
<evidence type="ECO:0000313" key="21">
    <source>
        <dbReference type="Proteomes" id="UP000026962"/>
    </source>
</evidence>
<dbReference type="eggNOG" id="KOG0216">
    <property type="taxonomic scope" value="Eukaryota"/>
</dbReference>
<dbReference type="Pfam" id="PF04565">
    <property type="entry name" value="RNA_pol_Rpb2_3"/>
    <property type="match status" value="2"/>
</dbReference>
<dbReference type="Pfam" id="PF04561">
    <property type="entry name" value="RNA_pol_Rpb2_2"/>
    <property type="match status" value="1"/>
</dbReference>
<dbReference type="CDD" id="cd00653">
    <property type="entry name" value="RNA_pol_B_RPB2"/>
    <property type="match status" value="2"/>
</dbReference>
<dbReference type="GO" id="GO:0009561">
    <property type="term" value="P:megagametogenesis"/>
    <property type="evidence" value="ECO:0007669"/>
    <property type="project" value="UniProtKB-ARBA"/>
</dbReference>
<dbReference type="InterPro" id="IPR009674">
    <property type="entry name" value="Rpa2_dom_4"/>
</dbReference>
<feature type="domain" description="DNA-directed RNA polymerase I subunit RPA2" evidence="19">
    <location>
        <begin position="539"/>
        <end position="576"/>
    </location>
</feature>
<dbReference type="GO" id="GO:0008270">
    <property type="term" value="F:zinc ion binding"/>
    <property type="evidence" value="ECO:0007669"/>
    <property type="project" value="UniProtKB-KW"/>
</dbReference>
<evidence type="ECO:0000256" key="6">
    <source>
        <dbReference type="ARBA" id="ARBA00022723"/>
    </source>
</evidence>
<evidence type="ECO:0000259" key="18">
    <source>
        <dbReference type="Pfam" id="PF04565"/>
    </source>
</evidence>
<dbReference type="InterPro" id="IPR037033">
    <property type="entry name" value="DNA-dir_RNAP_su2_hyb_sf"/>
</dbReference>
<dbReference type="Proteomes" id="UP000026962">
    <property type="component" value="Chromosome 10"/>
</dbReference>
<name>A0A0E0M978_ORYPU</name>
<keyword evidence="4 12" id="KW-0808">Transferase</keyword>
<keyword evidence="3 12" id="KW-0240">DNA-directed RNA polymerase</keyword>
<dbReference type="HOGENOM" id="CLU_002077_0_0_1"/>
<dbReference type="Gene3D" id="3.90.1800.10">
    <property type="entry name" value="RNA polymerase alpha subunit dimerisation domain"/>
    <property type="match status" value="1"/>
</dbReference>
<reference evidence="20" key="2">
    <citation type="submission" date="2018-05" db="EMBL/GenBank/DDBJ databases">
        <title>OpunRS2 (Oryza punctata Reference Sequence Version 2).</title>
        <authorList>
            <person name="Zhang J."/>
            <person name="Kudrna D."/>
            <person name="Lee S."/>
            <person name="Talag J."/>
            <person name="Welchert J."/>
            <person name="Wing R.A."/>
        </authorList>
    </citation>
    <scope>NUCLEOTIDE SEQUENCE [LARGE SCALE GENOMIC DNA]</scope>
</reference>
<evidence type="ECO:0000256" key="7">
    <source>
        <dbReference type="ARBA" id="ARBA00022771"/>
    </source>
</evidence>
<feature type="domain" description="RNA polymerase Rpb2" evidence="18">
    <location>
        <begin position="1242"/>
        <end position="1261"/>
    </location>
</feature>
<comment type="catalytic activity">
    <reaction evidence="11 12">
        <text>RNA(n) + a ribonucleoside 5'-triphosphate = RNA(n+1) + diphosphate</text>
        <dbReference type="Rhea" id="RHEA:21248"/>
        <dbReference type="Rhea" id="RHEA-COMP:14527"/>
        <dbReference type="Rhea" id="RHEA-COMP:17342"/>
        <dbReference type="ChEBI" id="CHEBI:33019"/>
        <dbReference type="ChEBI" id="CHEBI:61557"/>
        <dbReference type="ChEBI" id="CHEBI:140395"/>
        <dbReference type="EC" id="2.7.7.6"/>
    </reaction>
</comment>
<evidence type="ECO:0000256" key="8">
    <source>
        <dbReference type="ARBA" id="ARBA00022833"/>
    </source>
</evidence>
<dbReference type="Gene3D" id="2.40.50.150">
    <property type="match status" value="1"/>
</dbReference>
<dbReference type="InterPro" id="IPR037034">
    <property type="entry name" value="RNA_pol_Rpb2_2_sf"/>
</dbReference>
<dbReference type="GO" id="GO:0003899">
    <property type="term" value="F:DNA-directed RNA polymerase activity"/>
    <property type="evidence" value="ECO:0007669"/>
    <property type="project" value="UniProtKB-EC"/>
</dbReference>
<feature type="domain" description="RNA polymerase Rpb2" evidence="15">
    <location>
        <begin position="1781"/>
        <end position="1891"/>
    </location>
</feature>
<feature type="domain" description="RNA polymerase beta subunit protrusion" evidence="17">
    <location>
        <begin position="955"/>
        <end position="1196"/>
    </location>
</feature>
<feature type="domain" description="DNA-directed RNA polymerase subunit 2 hybrid-binding" evidence="14">
    <location>
        <begin position="1416"/>
        <end position="1778"/>
    </location>
</feature>
<evidence type="ECO:0000256" key="9">
    <source>
        <dbReference type="ARBA" id="ARBA00023163"/>
    </source>
</evidence>
<dbReference type="InterPro" id="IPR007641">
    <property type="entry name" value="RNA_pol_Rpb2_7"/>
</dbReference>
<keyword evidence="10" id="KW-0539">Nucleus</keyword>
<dbReference type="FunFam" id="2.40.270.10:FF:000006">
    <property type="entry name" value="DNA-directed RNA polymerase subunit beta"/>
    <property type="match status" value="2"/>
</dbReference>
<dbReference type="GO" id="GO:0032549">
    <property type="term" value="F:ribonucleoside binding"/>
    <property type="evidence" value="ECO:0007669"/>
    <property type="project" value="InterPro"/>
</dbReference>
<keyword evidence="5 12" id="KW-0548">Nucleotidyltransferase</keyword>
<evidence type="ECO:0000313" key="20">
    <source>
        <dbReference type="EnsemblPlants" id="OPUNC10G12900.1"/>
    </source>
</evidence>
<dbReference type="Gramene" id="OPUNC10G12900.1">
    <property type="protein sequence ID" value="OPUNC10G12900.1"/>
    <property type="gene ID" value="OPUNC10G12900"/>
</dbReference>
<feature type="domain" description="RNA polymerase Rpb2" evidence="18">
    <location>
        <begin position="449"/>
        <end position="479"/>
    </location>
</feature>
<dbReference type="EC" id="2.7.7.6" evidence="12"/>
<comment type="subcellular location">
    <subcellularLocation>
        <location evidence="1">Nucleus</location>
    </subcellularLocation>
</comment>
<dbReference type="FunFam" id="3.90.1800.10:FF:000004">
    <property type="entry name" value="DNA-directed RNA polymerase subunit beta"/>
    <property type="match status" value="1"/>
</dbReference>
<evidence type="ECO:0000256" key="12">
    <source>
        <dbReference type="RuleBase" id="RU363031"/>
    </source>
</evidence>
<evidence type="ECO:0000256" key="13">
    <source>
        <dbReference type="SAM" id="MobiDB-lite"/>
    </source>
</evidence>
<dbReference type="FunFam" id="3.90.1100.10:FF:000008">
    <property type="entry name" value="DNA-directed RNA polymerase subunit beta"/>
    <property type="match status" value="1"/>
</dbReference>
<evidence type="ECO:0000256" key="3">
    <source>
        <dbReference type="ARBA" id="ARBA00022478"/>
    </source>
</evidence>
<evidence type="ECO:0000256" key="10">
    <source>
        <dbReference type="ARBA" id="ARBA00023242"/>
    </source>
</evidence>
<dbReference type="Gene3D" id="3.90.1100.10">
    <property type="match status" value="2"/>
</dbReference>
<evidence type="ECO:0000256" key="2">
    <source>
        <dbReference type="ARBA" id="ARBA00006835"/>
    </source>
</evidence>
<dbReference type="InterPro" id="IPR007645">
    <property type="entry name" value="RNA_pol_Rpb2_3"/>
</dbReference>
<accession>A0A0E0M978</accession>
<dbReference type="Pfam" id="PF04563">
    <property type="entry name" value="RNA_pol_Rpb2_1"/>
    <property type="match status" value="2"/>
</dbReference>
<feature type="domain" description="RNA polymerase Rpb2" evidence="16">
    <location>
        <begin position="178"/>
        <end position="352"/>
    </location>
</feature>
<dbReference type="InterPro" id="IPR007644">
    <property type="entry name" value="RNA_pol_bsu_protrusion"/>
</dbReference>
<evidence type="ECO:0000259" key="19">
    <source>
        <dbReference type="Pfam" id="PF06883"/>
    </source>
</evidence>
<organism evidence="20">
    <name type="scientific">Oryza punctata</name>
    <name type="common">Red rice</name>
    <dbReference type="NCBI Taxonomy" id="4537"/>
    <lineage>
        <taxon>Eukaryota</taxon>
        <taxon>Viridiplantae</taxon>
        <taxon>Streptophyta</taxon>
        <taxon>Embryophyta</taxon>
        <taxon>Tracheophyta</taxon>
        <taxon>Spermatophyta</taxon>
        <taxon>Magnoliopsida</taxon>
        <taxon>Liliopsida</taxon>
        <taxon>Poales</taxon>
        <taxon>Poaceae</taxon>
        <taxon>BOP clade</taxon>
        <taxon>Oryzoideae</taxon>
        <taxon>Oryzeae</taxon>
        <taxon>Oryzinae</taxon>
        <taxon>Oryza</taxon>
    </lineage>
</organism>
<feature type="domain" description="RNA polymerase beta subunit protrusion" evidence="17">
    <location>
        <begin position="31"/>
        <end position="392"/>
    </location>
</feature>
<dbReference type="GO" id="GO:0005634">
    <property type="term" value="C:nucleus"/>
    <property type="evidence" value="ECO:0007669"/>
    <property type="project" value="UniProtKB-SubCell"/>
</dbReference>
<evidence type="ECO:0000256" key="5">
    <source>
        <dbReference type="ARBA" id="ARBA00022695"/>
    </source>
</evidence>
<protein>
    <recommendedName>
        <fullName evidence="12">DNA-directed RNA polymerase subunit beta</fullName>
        <ecNumber evidence="12">2.7.7.6</ecNumber>
    </recommendedName>
</protein>
<evidence type="ECO:0000259" key="15">
    <source>
        <dbReference type="Pfam" id="PF04560"/>
    </source>
</evidence>